<accession>A0ABS3CX02</accession>
<dbReference type="InterPro" id="IPR000182">
    <property type="entry name" value="GNAT_dom"/>
</dbReference>
<dbReference type="Proteomes" id="UP000663992">
    <property type="component" value="Unassembled WGS sequence"/>
</dbReference>
<reference evidence="2 3" key="1">
    <citation type="submission" date="2021-03" db="EMBL/GenBank/DDBJ databases">
        <title>novel species isolated from a fishpond in China.</title>
        <authorList>
            <person name="Lu H."/>
            <person name="Cai Z."/>
        </authorList>
    </citation>
    <scope>NUCLEOTIDE SEQUENCE [LARGE SCALE GENOMIC DNA]</scope>
    <source>
        <strain evidence="2 3">Y57</strain>
    </source>
</reference>
<feature type="domain" description="N-acetyltransferase" evidence="1">
    <location>
        <begin position="21"/>
        <end position="176"/>
    </location>
</feature>
<gene>
    <name evidence="2" type="ORF">J0A65_12375</name>
</gene>
<name>A0ABS3CX02_9ALTE</name>
<protein>
    <submittedName>
        <fullName evidence="2">N-acetyltransferase</fullName>
    </submittedName>
</protein>
<evidence type="ECO:0000313" key="2">
    <source>
        <dbReference type="EMBL" id="MBN7820666.1"/>
    </source>
</evidence>
<dbReference type="InterPro" id="IPR016181">
    <property type="entry name" value="Acyl_CoA_acyltransferase"/>
</dbReference>
<organism evidence="2 3">
    <name type="scientific">Bowmanella yangjiangensis</name>
    <dbReference type="NCBI Taxonomy" id="2811230"/>
    <lineage>
        <taxon>Bacteria</taxon>
        <taxon>Pseudomonadati</taxon>
        <taxon>Pseudomonadota</taxon>
        <taxon>Gammaproteobacteria</taxon>
        <taxon>Alteromonadales</taxon>
        <taxon>Alteromonadaceae</taxon>
        <taxon>Bowmanella</taxon>
    </lineage>
</organism>
<dbReference type="RefSeq" id="WP_206594497.1">
    <property type="nucleotide sequence ID" value="NZ_JAFKCS010000011.1"/>
</dbReference>
<proteinExistence type="predicted"/>
<dbReference type="PROSITE" id="PS51186">
    <property type="entry name" value="GNAT"/>
    <property type="match status" value="1"/>
</dbReference>
<evidence type="ECO:0000313" key="3">
    <source>
        <dbReference type="Proteomes" id="UP000663992"/>
    </source>
</evidence>
<sequence>MVVDEQTLLYSRLVLADGQVVEFRPIGPDDVMLERDFIHHLSSQSKHFRFMGNIKECSSTMLYQFTHPDPKQEVAIIGLVKQEHEQEIAVARFAVLPDQKSCEFAIAIADAWQRQGIGRYLLKQLMAIAANRGLTQMRGLVLSDNTGMLTLCKALGFRIFAEPTDHQTMVVIKSLDKALP</sequence>
<dbReference type="Pfam" id="PF00583">
    <property type="entry name" value="Acetyltransf_1"/>
    <property type="match status" value="1"/>
</dbReference>
<comment type="caution">
    <text evidence="2">The sequence shown here is derived from an EMBL/GenBank/DDBJ whole genome shotgun (WGS) entry which is preliminary data.</text>
</comment>
<dbReference type="EMBL" id="JAFKCS010000011">
    <property type="protein sequence ID" value="MBN7820666.1"/>
    <property type="molecule type" value="Genomic_DNA"/>
</dbReference>
<dbReference type="SUPFAM" id="SSF55729">
    <property type="entry name" value="Acyl-CoA N-acyltransferases (Nat)"/>
    <property type="match status" value="1"/>
</dbReference>
<dbReference type="CDD" id="cd04301">
    <property type="entry name" value="NAT_SF"/>
    <property type="match status" value="1"/>
</dbReference>
<keyword evidence="3" id="KW-1185">Reference proteome</keyword>
<dbReference type="Gene3D" id="3.40.630.30">
    <property type="match status" value="1"/>
</dbReference>
<evidence type="ECO:0000259" key="1">
    <source>
        <dbReference type="PROSITE" id="PS51186"/>
    </source>
</evidence>